<dbReference type="STRING" id="322095.HMPREF3185_00263"/>
<name>A0A134BDZ6_9PORP</name>
<accession>A0A134BDZ6</accession>
<proteinExistence type="predicted"/>
<reference evidence="3" key="1">
    <citation type="submission" date="2016-01" db="EMBL/GenBank/DDBJ databases">
        <authorList>
            <person name="Mitreva M."/>
            <person name="Pepin K.H."/>
            <person name="Mihindukulasuriya K.A."/>
            <person name="Fulton R."/>
            <person name="Fronick C."/>
            <person name="O'Laughlin M."/>
            <person name="Miner T."/>
            <person name="Herter B."/>
            <person name="Rosa B.A."/>
            <person name="Cordes M."/>
            <person name="Tomlinson C."/>
            <person name="Wollam A."/>
            <person name="Palsikar V.B."/>
            <person name="Mardis E.R."/>
            <person name="Wilson R.K."/>
        </authorList>
    </citation>
    <scope>NUCLEOTIDE SEQUENCE [LARGE SCALE GENOMIC DNA]</scope>
    <source>
        <strain evidence="3">KA00683</strain>
    </source>
</reference>
<feature type="chain" id="PRO_5007462396" description="Lipoprotein" evidence="1">
    <location>
        <begin position="30"/>
        <end position="151"/>
    </location>
</feature>
<protein>
    <recommendedName>
        <fullName evidence="4">Lipoprotein</fullName>
    </recommendedName>
</protein>
<sequence>MTRHACFRSLSLGALALTLLLGSCQGAQKASTAEDKHHLQGTEWCDSTGIFTLHFNSPEDVELSLNYEGSPMGTLTYDIPCHFAGDTIYIDDYSKTTPFGKITILRSFRGIVRGTSISAGFVTSDAEVAPGSTFPTFTELPLQEVIFNKKS</sequence>
<dbReference type="RefSeq" id="WP_060934845.1">
    <property type="nucleotide sequence ID" value="NZ_KQ960414.1"/>
</dbReference>
<gene>
    <name evidence="2" type="ORF">HMPREF3185_00263</name>
</gene>
<evidence type="ECO:0000313" key="3">
    <source>
        <dbReference type="Proteomes" id="UP000070224"/>
    </source>
</evidence>
<evidence type="ECO:0000256" key="1">
    <source>
        <dbReference type="SAM" id="SignalP"/>
    </source>
</evidence>
<dbReference type="OrthoDB" id="9921533at2"/>
<comment type="caution">
    <text evidence="2">The sequence shown here is derived from an EMBL/GenBank/DDBJ whole genome shotgun (WGS) entry which is preliminary data.</text>
</comment>
<keyword evidence="3" id="KW-1185">Reference proteome</keyword>
<organism evidence="2 3">
    <name type="scientific">Porphyromonas somerae</name>
    <dbReference type="NCBI Taxonomy" id="322095"/>
    <lineage>
        <taxon>Bacteria</taxon>
        <taxon>Pseudomonadati</taxon>
        <taxon>Bacteroidota</taxon>
        <taxon>Bacteroidia</taxon>
        <taxon>Bacteroidales</taxon>
        <taxon>Porphyromonadaceae</taxon>
        <taxon>Porphyromonas</taxon>
    </lineage>
</organism>
<keyword evidence="1" id="KW-0732">Signal</keyword>
<dbReference type="EMBL" id="LSDK01000020">
    <property type="protein sequence ID" value="KXB78176.1"/>
    <property type="molecule type" value="Genomic_DNA"/>
</dbReference>
<evidence type="ECO:0008006" key="4">
    <source>
        <dbReference type="Google" id="ProtNLM"/>
    </source>
</evidence>
<dbReference type="Proteomes" id="UP000070224">
    <property type="component" value="Unassembled WGS sequence"/>
</dbReference>
<dbReference type="AlphaFoldDB" id="A0A134BDZ6"/>
<feature type="signal peptide" evidence="1">
    <location>
        <begin position="1"/>
        <end position="29"/>
    </location>
</feature>
<dbReference type="PATRIC" id="fig|322095.3.peg.261"/>
<dbReference type="PROSITE" id="PS51257">
    <property type="entry name" value="PROKAR_LIPOPROTEIN"/>
    <property type="match status" value="1"/>
</dbReference>
<evidence type="ECO:0000313" key="2">
    <source>
        <dbReference type="EMBL" id="KXB78176.1"/>
    </source>
</evidence>